<comment type="similarity">
    <text evidence="1">Belongs to the nucleoside-specific channel-forming outer membrane porin (Tsx) (TC 1.B.10) family.</text>
</comment>
<protein>
    <submittedName>
        <fullName evidence="2">Nucleoside-binding protein</fullName>
    </submittedName>
</protein>
<dbReference type="SUPFAM" id="SSF111364">
    <property type="entry name" value="Tsx-like channel"/>
    <property type="match status" value="1"/>
</dbReference>
<accession>A0A432X240</accession>
<evidence type="ECO:0000313" key="2">
    <source>
        <dbReference type="EMBL" id="RUO40626.1"/>
    </source>
</evidence>
<sequence>MAGVIASSAALPLSAEVLWQDFSVTYLKGHHYRVGTPTQQVYTIEHAAATSWGDSFFFLDHARETDGSRSNYAEWAPRLSASKLTGKSYSYGFVDDLLLSTTVEMSELQTNFLYGVGADFSVPGFQFAQLNAYRRVNDHQTNNWQLTGVWAVPFALGQQSFLFDGFFDWTNTTADQRSSFNTNIQLKWGLHPLLGLSQPLYMGLEYVYWRNKYGIADNPFFRTNESNMNLLVKVHF</sequence>
<dbReference type="InterPro" id="IPR036777">
    <property type="entry name" value="Channel_Tsx-like_sf"/>
</dbReference>
<dbReference type="EMBL" id="PIPQ01000003">
    <property type="protein sequence ID" value="RUO40626.1"/>
    <property type="molecule type" value="Genomic_DNA"/>
</dbReference>
<comment type="caution">
    <text evidence="2">The sequence shown here is derived from an EMBL/GenBank/DDBJ whole genome shotgun (WGS) entry which is preliminary data.</text>
</comment>
<dbReference type="Gene3D" id="2.40.230.20">
    <property type="entry name" value="Nucleoside-specific channel-forming protein, Tsx-like"/>
    <property type="match status" value="1"/>
</dbReference>
<dbReference type="GO" id="GO:0009279">
    <property type="term" value="C:cell outer membrane"/>
    <property type="evidence" value="ECO:0007669"/>
    <property type="project" value="InterPro"/>
</dbReference>
<keyword evidence="3" id="KW-1185">Reference proteome</keyword>
<evidence type="ECO:0000313" key="3">
    <source>
        <dbReference type="Proteomes" id="UP000286976"/>
    </source>
</evidence>
<dbReference type="OrthoDB" id="104801at2"/>
<organism evidence="2 3">
    <name type="scientific">Aliidiomarina taiwanensis</name>
    <dbReference type="NCBI Taxonomy" id="946228"/>
    <lineage>
        <taxon>Bacteria</taxon>
        <taxon>Pseudomonadati</taxon>
        <taxon>Pseudomonadota</taxon>
        <taxon>Gammaproteobacteria</taxon>
        <taxon>Alteromonadales</taxon>
        <taxon>Idiomarinaceae</taxon>
        <taxon>Aliidiomarina</taxon>
    </lineage>
</organism>
<dbReference type="Pfam" id="PF03502">
    <property type="entry name" value="Channel_Tsx"/>
    <property type="match status" value="1"/>
</dbReference>
<dbReference type="InterPro" id="IPR018013">
    <property type="entry name" value="Channel_Tsx-like"/>
</dbReference>
<gene>
    <name evidence="2" type="ORF">CWE15_06760</name>
</gene>
<dbReference type="Proteomes" id="UP000286976">
    <property type="component" value="Unassembled WGS sequence"/>
</dbReference>
<dbReference type="AlphaFoldDB" id="A0A432X240"/>
<evidence type="ECO:0000256" key="1">
    <source>
        <dbReference type="ARBA" id="ARBA00008728"/>
    </source>
</evidence>
<proteinExistence type="inferred from homology"/>
<reference evidence="2 3" key="1">
    <citation type="journal article" date="2011" name="Front. Microbiol.">
        <title>Genomic signatures of strain selection and enhancement in Bacillus atrophaeus var. globigii, a historical biowarfare simulant.</title>
        <authorList>
            <person name="Gibbons H.S."/>
            <person name="Broomall S.M."/>
            <person name="McNew L.A."/>
            <person name="Daligault H."/>
            <person name="Chapman C."/>
            <person name="Bruce D."/>
            <person name="Karavis M."/>
            <person name="Krepps M."/>
            <person name="McGregor P.A."/>
            <person name="Hong C."/>
            <person name="Park K.H."/>
            <person name="Akmal A."/>
            <person name="Feldman A."/>
            <person name="Lin J.S."/>
            <person name="Chang W.E."/>
            <person name="Higgs B.W."/>
            <person name="Demirev P."/>
            <person name="Lindquist J."/>
            <person name="Liem A."/>
            <person name="Fochler E."/>
            <person name="Read T.D."/>
            <person name="Tapia R."/>
            <person name="Johnson S."/>
            <person name="Bishop-Lilly K.A."/>
            <person name="Detter C."/>
            <person name="Han C."/>
            <person name="Sozhamannan S."/>
            <person name="Rosenzweig C.N."/>
            <person name="Skowronski E.W."/>
        </authorList>
    </citation>
    <scope>NUCLEOTIDE SEQUENCE [LARGE SCALE GENOMIC DNA]</scope>
    <source>
        <strain evidence="2 3">AIT1</strain>
    </source>
</reference>
<name>A0A432X240_9GAMM</name>